<dbReference type="InterPro" id="IPR007978">
    <property type="entry name" value="Baculo_ODV-E27"/>
</dbReference>
<dbReference type="EMBL" id="MH923363">
    <property type="protein sequence ID" value="QBQ01639.1"/>
    <property type="molecule type" value="Genomic_DNA"/>
</dbReference>
<organism evidence="2 3">
    <name type="scientific">Hyphantria cunea granulovirus</name>
    <dbReference type="NCBI Taxonomy" id="307448"/>
    <lineage>
        <taxon>Viruses</taxon>
        <taxon>Viruses incertae sedis</taxon>
        <taxon>Naldaviricetes</taxon>
        <taxon>Lefavirales</taxon>
        <taxon>Baculoviridae</taxon>
        <taxon>Betabaculovirus</taxon>
        <taxon>Betabaculovirus hycuneae</taxon>
    </lineage>
</organism>
<evidence type="ECO:0000256" key="1">
    <source>
        <dbReference type="SAM" id="Phobius"/>
    </source>
</evidence>
<feature type="transmembrane region" description="Helical" evidence="1">
    <location>
        <begin position="213"/>
        <end position="232"/>
    </location>
</feature>
<keyword evidence="1" id="KW-1133">Transmembrane helix</keyword>
<keyword evidence="3" id="KW-1185">Reference proteome</keyword>
<gene>
    <name evidence="2" type="ORF">HycuGV_00086</name>
</gene>
<keyword evidence="1" id="KW-0812">Transmembrane</keyword>
<proteinExistence type="predicted"/>
<dbReference type="GO" id="GO:0019031">
    <property type="term" value="C:viral envelope"/>
    <property type="evidence" value="ECO:0007669"/>
    <property type="project" value="InterPro"/>
</dbReference>
<accession>A0AAE6D0K3</accession>
<protein>
    <submittedName>
        <fullName evidence="2">Odv-ec27</fullName>
    </submittedName>
</protein>
<sequence length="293" mass="34618">MNRSRTSERRVDTYRTVTQIADAETVYQKTFDVRDLDSKSEVYLRETEKREMCLILAKYIAMVQQLKIPDIKLVFGSKNNSEHLLMLVSRSLAFINHQVFPHCTTFVDMDFNITEERKYSIPGEPIVFYKPINSEAKQTVRCFIDRPSIIRILDKPVDVKLMFDKDDCRTNIVTGLLDKIKMIETQHCMNKFQRFATSEFVCTTGDFKMEEEYITQFVILLIIFSWAYLGYYKLQRTDFQQYFDFMHNHESLERHGIISNLGNLFITKFRFKISEDSEKRSASGMIFKKIKPS</sequence>
<keyword evidence="1" id="KW-0472">Membrane</keyword>
<evidence type="ECO:0000313" key="2">
    <source>
        <dbReference type="EMBL" id="QBQ01639.1"/>
    </source>
</evidence>
<name>A0AAE6D0K3_9BBAC</name>
<evidence type="ECO:0000313" key="3">
    <source>
        <dbReference type="Proteomes" id="UP000831479"/>
    </source>
</evidence>
<dbReference type="Pfam" id="PF05314">
    <property type="entry name" value="Baculo_ODV-E27"/>
    <property type="match status" value="1"/>
</dbReference>
<reference evidence="2" key="1">
    <citation type="journal article" date="2019" name="Genomics">
        <title>Genome sequence analysis and organization of the Hyphantria cunea granulovirus (HycuGV-Hc1) from Turkey.</title>
        <authorList>
            <person name="Gencer D."/>
            <person name="Bayramoglu Z."/>
            <person name="Nalcacioglu R."/>
            <person name="Demirbag Z."/>
            <person name="Demir I."/>
        </authorList>
    </citation>
    <scope>NUCLEOTIDE SEQUENCE</scope>
    <source>
        <strain evidence="2">Hc1</strain>
    </source>
</reference>
<dbReference type="Proteomes" id="UP000831479">
    <property type="component" value="Segment"/>
</dbReference>